<proteinExistence type="predicted"/>
<name>A0ABR0BI77_PURLI</name>
<dbReference type="Proteomes" id="UP001287286">
    <property type="component" value="Unassembled WGS sequence"/>
</dbReference>
<dbReference type="EMBL" id="JAWRVI010000091">
    <property type="protein sequence ID" value="KAK4077974.1"/>
    <property type="molecule type" value="Genomic_DNA"/>
</dbReference>
<reference evidence="2 3" key="1">
    <citation type="journal article" date="2024" name="Microbiol. Resour. Announc.">
        <title>Genome annotations for the ascomycete fungi Trichoderma harzianum, Trichoderma aggressivum, and Purpureocillium lilacinum.</title>
        <authorList>
            <person name="Beijen E.P.W."/>
            <person name="Ohm R.A."/>
        </authorList>
    </citation>
    <scope>NUCLEOTIDE SEQUENCE [LARGE SCALE GENOMIC DNA]</scope>
    <source>
        <strain evidence="2 3">CBS 150709</strain>
    </source>
</reference>
<feature type="region of interest" description="Disordered" evidence="1">
    <location>
        <begin position="162"/>
        <end position="206"/>
    </location>
</feature>
<comment type="caution">
    <text evidence="2">The sequence shown here is derived from an EMBL/GenBank/DDBJ whole genome shotgun (WGS) entry which is preliminary data.</text>
</comment>
<organism evidence="2 3">
    <name type="scientific">Purpureocillium lilacinum</name>
    <name type="common">Paecilomyces lilacinus</name>
    <dbReference type="NCBI Taxonomy" id="33203"/>
    <lineage>
        <taxon>Eukaryota</taxon>
        <taxon>Fungi</taxon>
        <taxon>Dikarya</taxon>
        <taxon>Ascomycota</taxon>
        <taxon>Pezizomycotina</taxon>
        <taxon>Sordariomycetes</taxon>
        <taxon>Hypocreomycetidae</taxon>
        <taxon>Hypocreales</taxon>
        <taxon>Ophiocordycipitaceae</taxon>
        <taxon>Purpureocillium</taxon>
    </lineage>
</organism>
<evidence type="ECO:0000313" key="3">
    <source>
        <dbReference type="Proteomes" id="UP001287286"/>
    </source>
</evidence>
<sequence>MLRCFALESAHVLLDCLAPTPLFLSASFSGLYLTQKVPYLDFNLAFPCLGRNFVFHIDSLFRGLGKRQNGASSARQQQLDVHPRWHLREPTSHNPYRRILDPKIAASLRGRPKNAAQPVPESMNVQLSTRTRAAVGKTGTGKKPTRKSALLGSAVRMDVVSDEEKREARLKRRRRSSRKQSAISVAPVPSGSTGEENHKDCIHVQP</sequence>
<accession>A0ABR0BI77</accession>
<feature type="compositionally biased region" description="Basic residues" evidence="1">
    <location>
        <begin position="168"/>
        <end position="178"/>
    </location>
</feature>
<evidence type="ECO:0000256" key="1">
    <source>
        <dbReference type="SAM" id="MobiDB-lite"/>
    </source>
</evidence>
<evidence type="ECO:0000313" key="2">
    <source>
        <dbReference type="EMBL" id="KAK4077974.1"/>
    </source>
</evidence>
<gene>
    <name evidence="2" type="ORF">Purlil1_12172</name>
</gene>
<protein>
    <submittedName>
        <fullName evidence="2">Uncharacterized protein</fullName>
    </submittedName>
</protein>
<feature type="compositionally biased region" description="Basic and acidic residues" evidence="1">
    <location>
        <begin position="195"/>
        <end position="206"/>
    </location>
</feature>
<keyword evidence="3" id="KW-1185">Reference proteome</keyword>